<protein>
    <submittedName>
        <fullName evidence="3">LtrC</fullName>
    </submittedName>
</protein>
<reference evidence="3 4" key="1">
    <citation type="submission" date="2019-08" db="EMBL/GenBank/DDBJ databases">
        <title>Bacillus genomes from the desert of Cuatro Cienegas, Coahuila.</title>
        <authorList>
            <person name="Olmedo-Alvarez G."/>
        </authorList>
    </citation>
    <scope>NUCLEOTIDE SEQUENCE [LARGE SCALE GENOMIC DNA]</scope>
    <source>
        <strain evidence="3 4">CH37_1T</strain>
    </source>
</reference>
<evidence type="ECO:0000256" key="1">
    <source>
        <dbReference type="SAM" id="MobiDB-lite"/>
    </source>
</evidence>
<evidence type="ECO:0000313" key="4">
    <source>
        <dbReference type="Proteomes" id="UP000323732"/>
    </source>
</evidence>
<organism evidence="3 4">
    <name type="scientific">Bacillus infantis</name>
    <dbReference type="NCBI Taxonomy" id="324767"/>
    <lineage>
        <taxon>Bacteria</taxon>
        <taxon>Bacillati</taxon>
        <taxon>Bacillota</taxon>
        <taxon>Bacilli</taxon>
        <taxon>Bacillales</taxon>
        <taxon>Bacillaceae</taxon>
        <taxon>Bacillus</taxon>
    </lineage>
</organism>
<comment type="caution">
    <text evidence="3">The sequence shown here is derived from an EMBL/GenBank/DDBJ whole genome shotgun (WGS) entry which is preliminary data.</text>
</comment>
<dbReference type="GO" id="GO:0003697">
    <property type="term" value="F:single-stranded DNA binding"/>
    <property type="evidence" value="ECO:0007669"/>
    <property type="project" value="InterPro"/>
</dbReference>
<dbReference type="Proteomes" id="UP000323732">
    <property type="component" value="Unassembled WGS sequence"/>
</dbReference>
<feature type="region of interest" description="Disordered" evidence="1">
    <location>
        <begin position="277"/>
        <end position="300"/>
    </location>
</feature>
<evidence type="ECO:0000259" key="2">
    <source>
        <dbReference type="Pfam" id="PF08401"/>
    </source>
</evidence>
<gene>
    <name evidence="3" type="ORF">FZD47_20230</name>
</gene>
<evidence type="ECO:0000313" key="3">
    <source>
        <dbReference type="EMBL" id="TYS60542.1"/>
    </source>
</evidence>
<dbReference type="InterPro" id="IPR013610">
    <property type="entry name" value="ArdC_N"/>
</dbReference>
<proteinExistence type="predicted"/>
<name>A0A5D4SEY9_9BACI</name>
<accession>A0A5D4SEY9</accession>
<feature type="domain" description="N-terminal" evidence="2">
    <location>
        <begin position="14"/>
        <end position="111"/>
    </location>
</feature>
<dbReference type="Pfam" id="PF08401">
    <property type="entry name" value="ArdcN"/>
    <property type="match status" value="1"/>
</dbReference>
<sequence length="300" mass="34146">MANMTYSHRTAEEKKEQVDKLIQTLEDGVKNLTISPEKFMAILEMQALMPSYSFRNVILAKLQLPEARFIASFNHWKKLGRKVTKGEKSLRILAPRFKKEKDEVTGEEEQKLIGYLGVPVFDYSQTEGEPLPIEKIRLTLDGESEEAVQIFEWVVMIAEEDDCPVSIRHAKGANGYYSLTNHEIVVDSGLSINHRAKTGVHELVHSRVHRNIKESTAEERECVAEGVAYIVCTYFGLDTSDYSFEYVKGWSSDGGESLMKYGEIIQKTANRLIQDFERMEDASNPDIEENRDQEGELLSA</sequence>
<dbReference type="RefSeq" id="WP_148950687.1">
    <property type="nucleotide sequence ID" value="NZ_VTES01000006.1"/>
</dbReference>
<dbReference type="EMBL" id="VTES01000006">
    <property type="protein sequence ID" value="TYS60542.1"/>
    <property type="molecule type" value="Genomic_DNA"/>
</dbReference>
<dbReference type="AlphaFoldDB" id="A0A5D4SEY9"/>